<comment type="function">
    <text evidence="6">Irreversibly catalyzes the reduction of fumarate to succinate.</text>
</comment>
<keyword evidence="7" id="KW-0472">Membrane</keyword>
<dbReference type="Gene3D" id="3.90.700.10">
    <property type="entry name" value="Succinate dehydrogenase/fumarate reductase flavoprotein, catalytic domain"/>
    <property type="match status" value="1"/>
</dbReference>
<organism evidence="9 10">
    <name type="scientific">Nadsonia fulvescens var. elongata DSM 6958</name>
    <dbReference type="NCBI Taxonomy" id="857566"/>
    <lineage>
        <taxon>Eukaryota</taxon>
        <taxon>Fungi</taxon>
        <taxon>Dikarya</taxon>
        <taxon>Ascomycota</taxon>
        <taxon>Saccharomycotina</taxon>
        <taxon>Dipodascomycetes</taxon>
        <taxon>Dipodascales</taxon>
        <taxon>Dipodascales incertae sedis</taxon>
        <taxon>Nadsonia</taxon>
    </lineage>
</organism>
<comment type="cofactor">
    <cofactor evidence="6">
        <name>FAD</name>
        <dbReference type="ChEBI" id="CHEBI:57692"/>
    </cofactor>
    <text evidence="6">Binds 1 FAD per monomer.</text>
</comment>
<dbReference type="SUPFAM" id="SSF51905">
    <property type="entry name" value="FAD/NAD(P)-binding domain"/>
    <property type="match status" value="1"/>
</dbReference>
<dbReference type="InterPro" id="IPR050315">
    <property type="entry name" value="FAD-oxidoreductase_2"/>
</dbReference>
<keyword evidence="10" id="KW-1185">Reference proteome</keyword>
<keyword evidence="4 6" id="KW-0560">Oxidoreductase</keyword>
<keyword evidence="3 6" id="KW-0274">FAD</keyword>
<dbReference type="STRING" id="857566.A0A1E3PF05"/>
<dbReference type="NCBIfam" id="TIGR01813">
    <property type="entry name" value="flavo_cyto_c"/>
    <property type="match status" value="1"/>
</dbReference>
<dbReference type="EC" id="1.3.1.6" evidence="6"/>
<evidence type="ECO:0000256" key="4">
    <source>
        <dbReference type="ARBA" id="ARBA00023002"/>
    </source>
</evidence>
<dbReference type="OrthoDB" id="10254877at2759"/>
<evidence type="ECO:0000313" key="9">
    <source>
        <dbReference type="EMBL" id="ODQ63477.1"/>
    </source>
</evidence>
<evidence type="ECO:0000256" key="5">
    <source>
        <dbReference type="ARBA" id="ARBA00050832"/>
    </source>
</evidence>
<dbReference type="Proteomes" id="UP000095009">
    <property type="component" value="Unassembled WGS sequence"/>
</dbReference>
<dbReference type="InterPro" id="IPR003953">
    <property type="entry name" value="FAD-dep_OxRdtase_2_FAD-bd"/>
</dbReference>
<evidence type="ECO:0000313" key="10">
    <source>
        <dbReference type="Proteomes" id="UP000095009"/>
    </source>
</evidence>
<keyword evidence="2 6" id="KW-0285">Flavoprotein</keyword>
<evidence type="ECO:0000259" key="8">
    <source>
        <dbReference type="Pfam" id="PF00890"/>
    </source>
</evidence>
<dbReference type="AlphaFoldDB" id="A0A1E3PF05"/>
<feature type="transmembrane region" description="Helical" evidence="7">
    <location>
        <begin position="7"/>
        <end position="25"/>
    </location>
</feature>
<accession>A0A1E3PF05</accession>
<reference evidence="9 10" key="1">
    <citation type="journal article" date="2016" name="Proc. Natl. Acad. Sci. U.S.A.">
        <title>Comparative genomics of biotechnologically important yeasts.</title>
        <authorList>
            <person name="Riley R."/>
            <person name="Haridas S."/>
            <person name="Wolfe K.H."/>
            <person name="Lopes M.R."/>
            <person name="Hittinger C.T."/>
            <person name="Goeker M."/>
            <person name="Salamov A.A."/>
            <person name="Wisecaver J.H."/>
            <person name="Long T.M."/>
            <person name="Calvey C.H."/>
            <person name="Aerts A.L."/>
            <person name="Barry K.W."/>
            <person name="Choi C."/>
            <person name="Clum A."/>
            <person name="Coughlan A.Y."/>
            <person name="Deshpande S."/>
            <person name="Douglass A.P."/>
            <person name="Hanson S.J."/>
            <person name="Klenk H.-P."/>
            <person name="LaButti K.M."/>
            <person name="Lapidus A."/>
            <person name="Lindquist E.A."/>
            <person name="Lipzen A.M."/>
            <person name="Meier-Kolthoff J.P."/>
            <person name="Ohm R.A."/>
            <person name="Otillar R.P."/>
            <person name="Pangilinan J.L."/>
            <person name="Peng Y."/>
            <person name="Rokas A."/>
            <person name="Rosa C.A."/>
            <person name="Scheuner C."/>
            <person name="Sibirny A.A."/>
            <person name="Slot J.C."/>
            <person name="Stielow J.B."/>
            <person name="Sun H."/>
            <person name="Kurtzman C.P."/>
            <person name="Blackwell M."/>
            <person name="Grigoriev I.V."/>
            <person name="Jeffries T.W."/>
        </authorList>
    </citation>
    <scope>NUCLEOTIDE SEQUENCE [LARGE SCALE GENOMIC DNA]</scope>
    <source>
        <strain evidence="9 10">DSM 6958</strain>
    </source>
</reference>
<comment type="similarity">
    <text evidence="1 6">Belongs to the FAD-dependent oxidoreductase 2 family. FRD/SDH subfamily.</text>
</comment>
<dbReference type="InterPro" id="IPR010960">
    <property type="entry name" value="Flavocytochrome_c"/>
</dbReference>
<feature type="domain" description="FAD-dependent oxidoreductase 2 FAD-binding" evidence="8">
    <location>
        <begin position="30"/>
        <end position="471"/>
    </location>
</feature>
<dbReference type="SUPFAM" id="SSF56425">
    <property type="entry name" value="Succinate dehydrogenase/fumarate reductase flavoprotein, catalytic domain"/>
    <property type="match status" value="1"/>
</dbReference>
<comment type="catalytic activity">
    <reaction evidence="5 6">
        <text>succinate + NAD(+) = fumarate + NADH + H(+)</text>
        <dbReference type="Rhea" id="RHEA:18281"/>
        <dbReference type="ChEBI" id="CHEBI:15378"/>
        <dbReference type="ChEBI" id="CHEBI:29806"/>
        <dbReference type="ChEBI" id="CHEBI:30031"/>
        <dbReference type="ChEBI" id="CHEBI:57540"/>
        <dbReference type="ChEBI" id="CHEBI:57945"/>
        <dbReference type="EC" id="1.3.1.6"/>
    </reaction>
</comment>
<dbReference type="InterPro" id="IPR036188">
    <property type="entry name" value="FAD/NAD-bd_sf"/>
</dbReference>
<dbReference type="GO" id="GO:0010181">
    <property type="term" value="F:FMN binding"/>
    <property type="evidence" value="ECO:0007669"/>
    <property type="project" value="InterPro"/>
</dbReference>
<proteinExistence type="inferred from homology"/>
<keyword evidence="7" id="KW-0812">Transmembrane</keyword>
<name>A0A1E3PF05_9ASCO</name>
<dbReference type="EMBL" id="KV454414">
    <property type="protein sequence ID" value="ODQ63477.1"/>
    <property type="molecule type" value="Genomic_DNA"/>
</dbReference>
<dbReference type="PANTHER" id="PTHR43400:SF1">
    <property type="entry name" value="FUMARATE REDUCTASE"/>
    <property type="match status" value="1"/>
</dbReference>
<evidence type="ECO:0000256" key="2">
    <source>
        <dbReference type="ARBA" id="ARBA00022630"/>
    </source>
</evidence>
<evidence type="ECO:0000256" key="3">
    <source>
        <dbReference type="ARBA" id="ARBA00022827"/>
    </source>
</evidence>
<gene>
    <name evidence="9" type="ORF">NADFUDRAFT_47870</name>
</gene>
<dbReference type="GO" id="GO:0016156">
    <property type="term" value="F:fumarate reductase (NADH) activity"/>
    <property type="evidence" value="ECO:0007669"/>
    <property type="project" value="UniProtKB-EC"/>
</dbReference>
<protein>
    <recommendedName>
        <fullName evidence="6">Fumarate reductase</fullName>
        <ecNumber evidence="6">1.3.1.6</ecNumber>
    </recommendedName>
</protein>
<dbReference type="PANTHER" id="PTHR43400">
    <property type="entry name" value="FUMARATE REDUCTASE"/>
    <property type="match status" value="1"/>
</dbReference>
<dbReference type="Gene3D" id="3.50.50.60">
    <property type="entry name" value="FAD/NAD(P)-binding domain"/>
    <property type="match status" value="1"/>
</dbReference>
<dbReference type="FunFam" id="3.90.700.10:FF:000007">
    <property type="entry name" value="NADH-dependent fumarate reductase"/>
    <property type="match status" value="1"/>
</dbReference>
<dbReference type="Pfam" id="PF00890">
    <property type="entry name" value="FAD_binding_2"/>
    <property type="match status" value="1"/>
</dbReference>
<dbReference type="InterPro" id="IPR027477">
    <property type="entry name" value="Succ_DH/fumarate_Rdtase_cat_sf"/>
</dbReference>
<sequence length="489" mass="52230">MKTYCKLILIVITGIIAMICTNIRIKPAQVIVVGSGLAGLSAAAQLVQNGVSVTLLEKSARFGGNSIKASSGINGALTSQQVLNGINDSVSSFAEDSVKSAKHLARTNLIDTLTKNSKPAIDWLTQSFNIDLSLVSQLGGHSMPRTHRGKTLPPGFAIISAISKYLEANEKLTVLTNAKAIRLLTSDSGEKVVGVEYEDLNEPNSKLITLNGPVIMASGGFSADFTSDSLLHKYRSDLYHLPSTNGQQTTGDGHRLCAAIGAQLIDMDQVQVHPTGFVDKADATNKWKILAGEALRGCGGILLNGKGERFTNELSTRDLVVESISKTYTKNETISLVLGGVAYEELKSHMGFYMSKGLMFQSTVTELANELQVSPTTILHELENINSYASGAEADPFNRKTFTTFDLASGTDSTIYYGTVTPVLHFTMGGVKINENAKVINDNEQIVEGLYAIGEVSGGVHGANRLGGSSLLECVVFGRIAANDVTQYM</sequence>
<evidence type="ECO:0000256" key="1">
    <source>
        <dbReference type="ARBA" id="ARBA00008040"/>
    </source>
</evidence>
<evidence type="ECO:0000256" key="7">
    <source>
        <dbReference type="SAM" id="Phobius"/>
    </source>
</evidence>
<evidence type="ECO:0000256" key="6">
    <source>
        <dbReference type="RuleBase" id="RU366062"/>
    </source>
</evidence>
<keyword evidence="7" id="KW-1133">Transmembrane helix</keyword>